<evidence type="ECO:0008006" key="4">
    <source>
        <dbReference type="Google" id="ProtNLM"/>
    </source>
</evidence>
<comment type="caution">
    <text evidence="2">The sequence shown here is derived from an EMBL/GenBank/DDBJ whole genome shotgun (WGS) entry which is preliminary data.</text>
</comment>
<feature type="transmembrane region" description="Helical" evidence="1">
    <location>
        <begin position="47"/>
        <end position="67"/>
    </location>
</feature>
<keyword evidence="1" id="KW-0812">Transmembrane</keyword>
<sequence>MTLQLSYLLYLGISIAMTIWVARTLSKNGEVFLVMCFGQNEVLAKSTNHLLVVGFYLINIGFIALRLDGWDAQKAVVSMIPYVGSKVGLSVLVLGAMHFFNMMMIARYGRTVAAWAADNRAAQADVALGIPPIPRSYR</sequence>
<feature type="transmembrane region" description="Helical" evidence="1">
    <location>
        <begin position="79"/>
        <end position="100"/>
    </location>
</feature>
<protein>
    <recommendedName>
        <fullName evidence="4">Integral membrane protein</fullName>
    </recommendedName>
</protein>
<keyword evidence="1" id="KW-0472">Membrane</keyword>
<keyword evidence="1" id="KW-1133">Transmembrane helix</keyword>
<accession>A0ABU1RUP3</accession>
<proteinExistence type="predicted"/>
<evidence type="ECO:0000313" key="3">
    <source>
        <dbReference type="Proteomes" id="UP001254759"/>
    </source>
</evidence>
<reference evidence="2 3" key="1">
    <citation type="submission" date="2023-07" db="EMBL/GenBank/DDBJ databases">
        <title>Sorghum-associated microbial communities from plants grown in Nebraska, USA.</title>
        <authorList>
            <person name="Schachtman D."/>
        </authorList>
    </citation>
    <scope>NUCLEOTIDE SEQUENCE [LARGE SCALE GENOMIC DNA]</scope>
    <source>
        <strain evidence="2 3">BE107</strain>
    </source>
</reference>
<gene>
    <name evidence="2" type="ORF">J2W94_002787</name>
</gene>
<feature type="transmembrane region" description="Helical" evidence="1">
    <location>
        <begin position="6"/>
        <end position="26"/>
    </location>
</feature>
<evidence type="ECO:0000256" key="1">
    <source>
        <dbReference type="SAM" id="Phobius"/>
    </source>
</evidence>
<dbReference type="RefSeq" id="WP_310094559.1">
    <property type="nucleotide sequence ID" value="NZ_JAVDTT010000003.1"/>
</dbReference>
<evidence type="ECO:0000313" key="2">
    <source>
        <dbReference type="EMBL" id="MDR6842493.1"/>
    </source>
</evidence>
<organism evidence="2 3">
    <name type="scientific">Pseudoxanthomonas sacheonensis</name>
    <dbReference type="NCBI Taxonomy" id="443615"/>
    <lineage>
        <taxon>Bacteria</taxon>
        <taxon>Pseudomonadati</taxon>
        <taxon>Pseudomonadota</taxon>
        <taxon>Gammaproteobacteria</taxon>
        <taxon>Lysobacterales</taxon>
        <taxon>Lysobacteraceae</taxon>
        <taxon>Pseudoxanthomonas</taxon>
    </lineage>
</organism>
<keyword evidence="3" id="KW-1185">Reference proteome</keyword>
<dbReference type="Proteomes" id="UP001254759">
    <property type="component" value="Unassembled WGS sequence"/>
</dbReference>
<dbReference type="EMBL" id="JAVDTT010000003">
    <property type="protein sequence ID" value="MDR6842493.1"/>
    <property type="molecule type" value="Genomic_DNA"/>
</dbReference>
<name>A0ABU1RUP3_9GAMM</name>